<evidence type="ECO:0000313" key="2">
    <source>
        <dbReference type="Proteomes" id="UP000298030"/>
    </source>
</evidence>
<proteinExistence type="predicted"/>
<keyword evidence="2" id="KW-1185">Reference proteome</keyword>
<dbReference type="Proteomes" id="UP000298030">
    <property type="component" value="Unassembled WGS sequence"/>
</dbReference>
<evidence type="ECO:0000313" key="1">
    <source>
        <dbReference type="EMBL" id="TEB21307.1"/>
    </source>
</evidence>
<dbReference type="AlphaFoldDB" id="A0A4Y7SHC9"/>
<protein>
    <submittedName>
        <fullName evidence="1">Uncharacterized protein</fullName>
    </submittedName>
</protein>
<dbReference type="EMBL" id="QPFP01000115">
    <property type="protein sequence ID" value="TEB21307.1"/>
    <property type="molecule type" value="Genomic_DNA"/>
</dbReference>
<sequence length="75" mass="8417">MLRWRKIASLGPLVTICGNTSPTRNNTYTTRPSARYVYGQAPVVEESLRPVLRVWANARERAETSFRPILSGGLL</sequence>
<comment type="caution">
    <text evidence="1">The sequence shown here is derived from an EMBL/GenBank/DDBJ whole genome shotgun (WGS) entry which is preliminary data.</text>
</comment>
<organism evidence="1 2">
    <name type="scientific">Coprinellus micaceus</name>
    <name type="common">Glistening ink-cap mushroom</name>
    <name type="synonym">Coprinus micaceus</name>
    <dbReference type="NCBI Taxonomy" id="71717"/>
    <lineage>
        <taxon>Eukaryota</taxon>
        <taxon>Fungi</taxon>
        <taxon>Dikarya</taxon>
        <taxon>Basidiomycota</taxon>
        <taxon>Agaricomycotina</taxon>
        <taxon>Agaricomycetes</taxon>
        <taxon>Agaricomycetidae</taxon>
        <taxon>Agaricales</taxon>
        <taxon>Agaricineae</taxon>
        <taxon>Psathyrellaceae</taxon>
        <taxon>Coprinellus</taxon>
    </lineage>
</organism>
<gene>
    <name evidence="1" type="ORF">FA13DRAFT_140326</name>
</gene>
<name>A0A4Y7SHC9_COPMI</name>
<accession>A0A4Y7SHC9</accession>
<reference evidence="1 2" key="1">
    <citation type="journal article" date="2019" name="Nat. Ecol. Evol.">
        <title>Megaphylogeny resolves global patterns of mushroom evolution.</title>
        <authorList>
            <person name="Varga T."/>
            <person name="Krizsan K."/>
            <person name="Foldi C."/>
            <person name="Dima B."/>
            <person name="Sanchez-Garcia M."/>
            <person name="Sanchez-Ramirez S."/>
            <person name="Szollosi G.J."/>
            <person name="Szarkandi J.G."/>
            <person name="Papp V."/>
            <person name="Albert L."/>
            <person name="Andreopoulos W."/>
            <person name="Angelini C."/>
            <person name="Antonin V."/>
            <person name="Barry K.W."/>
            <person name="Bougher N.L."/>
            <person name="Buchanan P."/>
            <person name="Buyck B."/>
            <person name="Bense V."/>
            <person name="Catcheside P."/>
            <person name="Chovatia M."/>
            <person name="Cooper J."/>
            <person name="Damon W."/>
            <person name="Desjardin D."/>
            <person name="Finy P."/>
            <person name="Geml J."/>
            <person name="Haridas S."/>
            <person name="Hughes K."/>
            <person name="Justo A."/>
            <person name="Karasinski D."/>
            <person name="Kautmanova I."/>
            <person name="Kiss B."/>
            <person name="Kocsube S."/>
            <person name="Kotiranta H."/>
            <person name="LaButti K.M."/>
            <person name="Lechner B.E."/>
            <person name="Liimatainen K."/>
            <person name="Lipzen A."/>
            <person name="Lukacs Z."/>
            <person name="Mihaltcheva S."/>
            <person name="Morgado L.N."/>
            <person name="Niskanen T."/>
            <person name="Noordeloos M.E."/>
            <person name="Ohm R.A."/>
            <person name="Ortiz-Santana B."/>
            <person name="Ovrebo C."/>
            <person name="Racz N."/>
            <person name="Riley R."/>
            <person name="Savchenko A."/>
            <person name="Shiryaev A."/>
            <person name="Soop K."/>
            <person name="Spirin V."/>
            <person name="Szebenyi C."/>
            <person name="Tomsovsky M."/>
            <person name="Tulloss R.E."/>
            <person name="Uehling J."/>
            <person name="Grigoriev I.V."/>
            <person name="Vagvolgyi C."/>
            <person name="Papp T."/>
            <person name="Martin F.M."/>
            <person name="Miettinen O."/>
            <person name="Hibbett D.S."/>
            <person name="Nagy L.G."/>
        </authorList>
    </citation>
    <scope>NUCLEOTIDE SEQUENCE [LARGE SCALE GENOMIC DNA]</scope>
    <source>
        <strain evidence="1 2">FP101781</strain>
    </source>
</reference>